<dbReference type="CDD" id="cd00075">
    <property type="entry name" value="HATPase"/>
    <property type="match status" value="1"/>
</dbReference>
<dbReference type="InterPro" id="IPR005467">
    <property type="entry name" value="His_kinase_dom"/>
</dbReference>
<protein>
    <recommendedName>
        <fullName evidence="3">histidine kinase</fullName>
        <ecNumber evidence="3">2.7.13.3</ecNumber>
    </recommendedName>
</protein>
<dbReference type="PROSITE" id="PS50109">
    <property type="entry name" value="HIS_KIN"/>
    <property type="match status" value="1"/>
</dbReference>
<evidence type="ECO:0000313" key="16">
    <source>
        <dbReference type="Proteomes" id="UP000602284"/>
    </source>
</evidence>
<dbReference type="Pfam" id="PF00672">
    <property type="entry name" value="HAMP"/>
    <property type="match status" value="1"/>
</dbReference>
<dbReference type="EMBL" id="JAEQNB010000001">
    <property type="protein sequence ID" value="MBL0385582.1"/>
    <property type="molecule type" value="Genomic_DNA"/>
</dbReference>
<dbReference type="SMART" id="SM00304">
    <property type="entry name" value="HAMP"/>
    <property type="match status" value="1"/>
</dbReference>
<gene>
    <name evidence="15" type="ORF">JJB07_02870</name>
</gene>
<comment type="catalytic activity">
    <reaction evidence="1">
        <text>ATP + protein L-histidine = ADP + protein N-phospho-L-histidine.</text>
        <dbReference type="EC" id="2.7.13.3"/>
    </reaction>
</comment>
<evidence type="ECO:0000256" key="8">
    <source>
        <dbReference type="ARBA" id="ARBA00022777"/>
    </source>
</evidence>
<evidence type="ECO:0000256" key="6">
    <source>
        <dbReference type="ARBA" id="ARBA00022679"/>
    </source>
</evidence>
<keyword evidence="11 12" id="KW-0472">Membrane</keyword>
<keyword evidence="9" id="KW-0067">ATP-binding</keyword>
<keyword evidence="12" id="KW-0812">Transmembrane</keyword>
<dbReference type="Gene3D" id="1.10.287.130">
    <property type="match status" value="1"/>
</dbReference>
<reference evidence="15 16" key="1">
    <citation type="submission" date="2021-01" db="EMBL/GenBank/DDBJ databases">
        <title>Tumebacillus sp. strain ITR2 16S ribosomal RNA gene Genome sequencing and assembly.</title>
        <authorList>
            <person name="Kang M."/>
        </authorList>
    </citation>
    <scope>NUCLEOTIDE SEQUENCE [LARGE SCALE GENOMIC DNA]</scope>
    <source>
        <strain evidence="15 16">ITR2</strain>
    </source>
</reference>
<dbReference type="SMART" id="SM00387">
    <property type="entry name" value="HATPase_c"/>
    <property type="match status" value="1"/>
</dbReference>
<dbReference type="SUPFAM" id="SSF47384">
    <property type="entry name" value="Homodimeric domain of signal transducing histidine kinase"/>
    <property type="match status" value="1"/>
</dbReference>
<evidence type="ECO:0000256" key="9">
    <source>
        <dbReference type="ARBA" id="ARBA00022840"/>
    </source>
</evidence>
<dbReference type="PANTHER" id="PTHR42878:SF7">
    <property type="entry name" value="SENSOR HISTIDINE KINASE GLRK"/>
    <property type="match status" value="1"/>
</dbReference>
<dbReference type="CDD" id="cd00082">
    <property type="entry name" value="HisKA"/>
    <property type="match status" value="1"/>
</dbReference>
<evidence type="ECO:0000256" key="4">
    <source>
        <dbReference type="ARBA" id="ARBA00022475"/>
    </source>
</evidence>
<dbReference type="InterPro" id="IPR003660">
    <property type="entry name" value="HAMP_dom"/>
</dbReference>
<proteinExistence type="predicted"/>
<keyword evidence="5" id="KW-0597">Phosphoprotein</keyword>
<dbReference type="InterPro" id="IPR050351">
    <property type="entry name" value="BphY/WalK/GraS-like"/>
</dbReference>
<dbReference type="SUPFAM" id="SSF158472">
    <property type="entry name" value="HAMP domain-like"/>
    <property type="match status" value="1"/>
</dbReference>
<dbReference type="CDD" id="cd06225">
    <property type="entry name" value="HAMP"/>
    <property type="match status" value="1"/>
</dbReference>
<dbReference type="PANTHER" id="PTHR42878">
    <property type="entry name" value="TWO-COMPONENT HISTIDINE KINASE"/>
    <property type="match status" value="1"/>
</dbReference>
<evidence type="ECO:0000256" key="5">
    <source>
        <dbReference type="ARBA" id="ARBA00022553"/>
    </source>
</evidence>
<keyword evidence="12" id="KW-1133">Transmembrane helix</keyword>
<evidence type="ECO:0000256" key="10">
    <source>
        <dbReference type="ARBA" id="ARBA00023012"/>
    </source>
</evidence>
<dbReference type="InterPro" id="IPR003594">
    <property type="entry name" value="HATPase_dom"/>
</dbReference>
<sequence length="361" mass="40872">MIRIKSIFSKLFLTYIVIIVVSHLVLAAAYFLLFQTSLTGMHLHPDSVRDFNQLKHLFALASMISFTITGLFTCYLSKKITAPLREMNRAAYEIAKGQFDRKVNVTTNDELAQLGDTFNYMAQELASLDQMRKDFVANVSHDLRSPLTSIHGFVRAFLDDTIPDARKRHYLTVMKEQTERMIKLVNDLLDMARIEAGQLEIRPDIFNLSELVRLVVARMEPDFLFKQVNVELISDESEDILVLADLDRIDQVIVNLIQNAVQFSPPGSTVVLLLKKEKQAVVSIRDDGPGIRQEDLPIIWERFYKADKSRTKKAGTGLGLSIVKHIVALHHTDIHVESEVGQGTTFTFTLPVAPNKAKYGE</sequence>
<evidence type="ECO:0000256" key="2">
    <source>
        <dbReference type="ARBA" id="ARBA00004651"/>
    </source>
</evidence>
<dbReference type="Pfam" id="PF02518">
    <property type="entry name" value="HATPase_c"/>
    <property type="match status" value="1"/>
</dbReference>
<dbReference type="EC" id="2.7.13.3" evidence="3"/>
<evidence type="ECO:0000256" key="11">
    <source>
        <dbReference type="ARBA" id="ARBA00023136"/>
    </source>
</evidence>
<evidence type="ECO:0000259" key="13">
    <source>
        <dbReference type="PROSITE" id="PS50109"/>
    </source>
</evidence>
<dbReference type="SUPFAM" id="SSF55874">
    <property type="entry name" value="ATPase domain of HSP90 chaperone/DNA topoisomerase II/histidine kinase"/>
    <property type="match status" value="1"/>
</dbReference>
<evidence type="ECO:0000256" key="1">
    <source>
        <dbReference type="ARBA" id="ARBA00000085"/>
    </source>
</evidence>
<dbReference type="InterPro" id="IPR036890">
    <property type="entry name" value="HATPase_C_sf"/>
</dbReference>
<organism evidence="15 16">
    <name type="scientific">Tumebacillus amylolyticus</name>
    <dbReference type="NCBI Taxonomy" id="2801339"/>
    <lineage>
        <taxon>Bacteria</taxon>
        <taxon>Bacillati</taxon>
        <taxon>Bacillota</taxon>
        <taxon>Bacilli</taxon>
        <taxon>Bacillales</taxon>
        <taxon>Alicyclobacillaceae</taxon>
        <taxon>Tumebacillus</taxon>
    </lineage>
</organism>
<keyword evidence="16" id="KW-1185">Reference proteome</keyword>
<dbReference type="Pfam" id="PF00512">
    <property type="entry name" value="HisKA"/>
    <property type="match status" value="1"/>
</dbReference>
<evidence type="ECO:0000256" key="7">
    <source>
        <dbReference type="ARBA" id="ARBA00022741"/>
    </source>
</evidence>
<dbReference type="Proteomes" id="UP000602284">
    <property type="component" value="Unassembled WGS sequence"/>
</dbReference>
<keyword evidence="7" id="KW-0547">Nucleotide-binding</keyword>
<feature type="transmembrane region" description="Helical" evidence="12">
    <location>
        <begin position="54"/>
        <end position="77"/>
    </location>
</feature>
<evidence type="ECO:0000259" key="14">
    <source>
        <dbReference type="PROSITE" id="PS50885"/>
    </source>
</evidence>
<keyword evidence="8" id="KW-0418">Kinase</keyword>
<feature type="domain" description="HAMP" evidence="14">
    <location>
        <begin position="78"/>
        <end position="130"/>
    </location>
</feature>
<evidence type="ECO:0000313" key="15">
    <source>
        <dbReference type="EMBL" id="MBL0385582.1"/>
    </source>
</evidence>
<dbReference type="Gene3D" id="3.30.565.10">
    <property type="entry name" value="Histidine kinase-like ATPase, C-terminal domain"/>
    <property type="match status" value="1"/>
</dbReference>
<dbReference type="SMART" id="SM00388">
    <property type="entry name" value="HisKA"/>
    <property type="match status" value="1"/>
</dbReference>
<keyword evidence="6" id="KW-0808">Transferase</keyword>
<dbReference type="PRINTS" id="PR00344">
    <property type="entry name" value="BCTRLSENSOR"/>
</dbReference>
<dbReference type="InterPro" id="IPR003661">
    <property type="entry name" value="HisK_dim/P_dom"/>
</dbReference>
<dbReference type="PROSITE" id="PS50885">
    <property type="entry name" value="HAMP"/>
    <property type="match status" value="1"/>
</dbReference>
<dbReference type="RefSeq" id="WP_201630945.1">
    <property type="nucleotide sequence ID" value="NZ_JAEQNB010000001.1"/>
</dbReference>
<evidence type="ECO:0000256" key="3">
    <source>
        <dbReference type="ARBA" id="ARBA00012438"/>
    </source>
</evidence>
<evidence type="ECO:0000256" key="12">
    <source>
        <dbReference type="SAM" id="Phobius"/>
    </source>
</evidence>
<name>A0ABS1J5S0_9BACL</name>
<feature type="transmembrane region" description="Helical" evidence="12">
    <location>
        <begin position="12"/>
        <end position="34"/>
    </location>
</feature>
<keyword evidence="4" id="KW-1003">Cell membrane</keyword>
<keyword evidence="10" id="KW-0902">Two-component regulatory system</keyword>
<dbReference type="Gene3D" id="6.10.340.10">
    <property type="match status" value="1"/>
</dbReference>
<dbReference type="InterPro" id="IPR036097">
    <property type="entry name" value="HisK_dim/P_sf"/>
</dbReference>
<comment type="subcellular location">
    <subcellularLocation>
        <location evidence="2">Cell membrane</location>
        <topology evidence="2">Multi-pass membrane protein</topology>
    </subcellularLocation>
</comment>
<dbReference type="InterPro" id="IPR004358">
    <property type="entry name" value="Sig_transdc_His_kin-like_C"/>
</dbReference>
<feature type="domain" description="Histidine kinase" evidence="13">
    <location>
        <begin position="138"/>
        <end position="354"/>
    </location>
</feature>
<comment type="caution">
    <text evidence="15">The sequence shown here is derived from an EMBL/GenBank/DDBJ whole genome shotgun (WGS) entry which is preliminary data.</text>
</comment>
<accession>A0ABS1J5S0</accession>